<comment type="caution">
    <text evidence="1">The sequence shown here is derived from an EMBL/GenBank/DDBJ whole genome shotgun (WGS) entry which is preliminary data.</text>
</comment>
<evidence type="ECO:0000313" key="2">
    <source>
        <dbReference type="Proteomes" id="UP001634394"/>
    </source>
</evidence>
<evidence type="ECO:0000313" key="1">
    <source>
        <dbReference type="EMBL" id="KAL3858570.1"/>
    </source>
</evidence>
<dbReference type="AlphaFoldDB" id="A0ABD3VAM7"/>
<dbReference type="Proteomes" id="UP001634394">
    <property type="component" value="Unassembled WGS sequence"/>
</dbReference>
<keyword evidence="2" id="KW-1185">Reference proteome</keyword>
<sequence length="703" mass="79954">MSSTEILQQKASNTNPTRTTLISVTTKTPKFTVEFPTPIPSSRIALTQLRVYYSWPNIRSEPYQGKPPNNRFVFSYKKNPTDKPESHTILLPTGAYDIEDINEAIIEQIEGITGPNKISIPDEPDKSPIEIHAKEALLSASIEKNDPRYSVDIYNSSIRTVLGWPEYSPGSVALEDLPVQPKQSDYESSVEDYHGYDGEVPNKLTYLKRLNDFLTKSTKPGNIAEATKFITEQVNQTFVEINADFNKFHGYLVAAISTNQGVNILDLDNQGIKDVIKYTEVCNKILADADRFNAAVINFVLSPATPQDTVTQFLTAYNLKFAEISSFKFAANNTQYNRIKLADVAKEFFPTIYRTWLNNLPFVHRQIPEPKFDDFYDGNIPDITIHPELAGSIKYLNDFSFLRDSDIYNKYSYEVFDGTETDILSKEEYRQHVNLVFRFALGDRGTHEYSIKDITAYFNNQREIFQSRLNQLRNTFQQGLSATLIPTRTTNRISVLQQQRELNQIIADMNYTNDKFLSLVYEDKSPAREKFKRVFSRTNDNIVSYKFPGWCVPELKKSLRDLISCFYSQIHNLWEKINLPTEILQSNNSPFKTGKHKSPNPVHITSTIAIHVIADVIQDSYSVDASSEFSSGTSSRANPGYILYTFSPNVSPGSLIVMNPPNLVYLATIHDSIPAINFSITDQNFSLIDLRGEQLQMTIEVKS</sequence>
<dbReference type="EMBL" id="JBJQND010000012">
    <property type="protein sequence ID" value="KAL3858570.1"/>
    <property type="molecule type" value="Genomic_DNA"/>
</dbReference>
<organism evidence="1 2">
    <name type="scientific">Sinanodonta woodiana</name>
    <name type="common">Chinese pond mussel</name>
    <name type="synonym">Anodonta woodiana</name>
    <dbReference type="NCBI Taxonomy" id="1069815"/>
    <lineage>
        <taxon>Eukaryota</taxon>
        <taxon>Metazoa</taxon>
        <taxon>Spiralia</taxon>
        <taxon>Lophotrochozoa</taxon>
        <taxon>Mollusca</taxon>
        <taxon>Bivalvia</taxon>
        <taxon>Autobranchia</taxon>
        <taxon>Heteroconchia</taxon>
        <taxon>Palaeoheterodonta</taxon>
        <taxon>Unionida</taxon>
        <taxon>Unionoidea</taxon>
        <taxon>Unionidae</taxon>
        <taxon>Unioninae</taxon>
        <taxon>Sinanodonta</taxon>
    </lineage>
</organism>
<gene>
    <name evidence="1" type="ORF">ACJMK2_008846</name>
</gene>
<accession>A0ABD3VAM7</accession>
<reference evidence="1 2" key="1">
    <citation type="submission" date="2024-11" db="EMBL/GenBank/DDBJ databases">
        <title>Chromosome-level genome assembly of the freshwater bivalve Anodonta woodiana.</title>
        <authorList>
            <person name="Chen X."/>
        </authorList>
    </citation>
    <scope>NUCLEOTIDE SEQUENCE [LARGE SCALE GENOMIC DNA]</scope>
    <source>
        <strain evidence="1">MN2024</strain>
        <tissue evidence="1">Gills</tissue>
    </source>
</reference>
<protein>
    <submittedName>
        <fullName evidence="1">Uncharacterized protein</fullName>
    </submittedName>
</protein>
<proteinExistence type="predicted"/>
<name>A0ABD3VAM7_SINWO</name>